<dbReference type="SUPFAM" id="SSF51206">
    <property type="entry name" value="cAMP-binding domain-like"/>
    <property type="match status" value="1"/>
</dbReference>
<protein>
    <submittedName>
        <fullName evidence="3">Crp/Fnr family transcriptional regulator</fullName>
    </submittedName>
</protein>
<feature type="region of interest" description="Disordered" evidence="1">
    <location>
        <begin position="1"/>
        <end position="21"/>
    </location>
</feature>
<dbReference type="InterPro" id="IPR000595">
    <property type="entry name" value="cNMP-bd_dom"/>
</dbReference>
<sequence length="160" mass="17340">MGSVGDRGGWEPLELPTGNIGGGMRRSDVALGRTSPRDLPLFADLSGRDIRDIFRAGEEVSVPAGWSLILEQTPPDAAYLILSGTAAVREKGQEIAELGPGDIAGEVAVRKNTLRTATVTAKSRLQLLHFTREKFDDLTRRLPAFREAIDATIQERRGTS</sequence>
<dbReference type="InterPro" id="IPR014710">
    <property type="entry name" value="RmlC-like_jellyroll"/>
</dbReference>
<dbReference type="PANTHER" id="PTHR23011">
    <property type="entry name" value="CYCLIC NUCLEOTIDE-BINDING DOMAIN CONTAINING PROTEIN"/>
    <property type="match status" value="1"/>
</dbReference>
<dbReference type="CDD" id="cd00038">
    <property type="entry name" value="CAP_ED"/>
    <property type="match status" value="1"/>
</dbReference>
<keyword evidence="4" id="KW-1185">Reference proteome</keyword>
<dbReference type="EMBL" id="BAAAPH010000028">
    <property type="protein sequence ID" value="GAA1599543.1"/>
    <property type="molecule type" value="Genomic_DNA"/>
</dbReference>
<organism evidence="3 4">
    <name type="scientific">Kribbella hippodromi</name>
    <dbReference type="NCBI Taxonomy" id="434347"/>
    <lineage>
        <taxon>Bacteria</taxon>
        <taxon>Bacillati</taxon>
        <taxon>Actinomycetota</taxon>
        <taxon>Actinomycetes</taxon>
        <taxon>Propionibacteriales</taxon>
        <taxon>Kribbellaceae</taxon>
        <taxon>Kribbella</taxon>
    </lineage>
</organism>
<dbReference type="InterPro" id="IPR018490">
    <property type="entry name" value="cNMP-bd_dom_sf"/>
</dbReference>
<proteinExistence type="predicted"/>
<gene>
    <name evidence="3" type="ORF">GCM10009804_65190</name>
</gene>
<evidence type="ECO:0000313" key="3">
    <source>
        <dbReference type="EMBL" id="GAA1599543.1"/>
    </source>
</evidence>
<reference evidence="3 4" key="1">
    <citation type="journal article" date="2019" name="Int. J. Syst. Evol. Microbiol.">
        <title>The Global Catalogue of Microorganisms (GCM) 10K type strain sequencing project: providing services to taxonomists for standard genome sequencing and annotation.</title>
        <authorList>
            <consortium name="The Broad Institute Genomics Platform"/>
            <consortium name="The Broad Institute Genome Sequencing Center for Infectious Disease"/>
            <person name="Wu L."/>
            <person name="Ma J."/>
        </authorList>
    </citation>
    <scope>NUCLEOTIDE SEQUENCE [LARGE SCALE GENOMIC DNA]</scope>
    <source>
        <strain evidence="3 4">JCM 15572</strain>
    </source>
</reference>
<dbReference type="Pfam" id="PF00027">
    <property type="entry name" value="cNMP_binding"/>
    <property type="match status" value="1"/>
</dbReference>
<name>A0ABN2E9V1_9ACTN</name>
<dbReference type="PROSITE" id="PS50042">
    <property type="entry name" value="CNMP_BINDING_3"/>
    <property type="match status" value="1"/>
</dbReference>
<evidence type="ECO:0000313" key="4">
    <source>
        <dbReference type="Proteomes" id="UP001501705"/>
    </source>
</evidence>
<comment type="caution">
    <text evidence="3">The sequence shown here is derived from an EMBL/GenBank/DDBJ whole genome shotgun (WGS) entry which is preliminary data.</text>
</comment>
<dbReference type="Gene3D" id="2.60.120.10">
    <property type="entry name" value="Jelly Rolls"/>
    <property type="match status" value="1"/>
</dbReference>
<evidence type="ECO:0000259" key="2">
    <source>
        <dbReference type="PROSITE" id="PS50042"/>
    </source>
</evidence>
<feature type="domain" description="Cyclic nucleotide-binding" evidence="2">
    <location>
        <begin position="41"/>
        <end position="156"/>
    </location>
</feature>
<accession>A0ABN2E9V1</accession>
<dbReference type="SMART" id="SM00100">
    <property type="entry name" value="cNMP"/>
    <property type="match status" value="1"/>
</dbReference>
<dbReference type="PANTHER" id="PTHR23011:SF28">
    <property type="entry name" value="CYCLIC NUCLEOTIDE-BINDING DOMAIN CONTAINING PROTEIN"/>
    <property type="match status" value="1"/>
</dbReference>
<evidence type="ECO:0000256" key="1">
    <source>
        <dbReference type="SAM" id="MobiDB-lite"/>
    </source>
</evidence>
<dbReference type="Proteomes" id="UP001501705">
    <property type="component" value="Unassembled WGS sequence"/>
</dbReference>